<protein>
    <submittedName>
        <fullName evidence="2">Uncharacterized protein</fullName>
    </submittedName>
</protein>
<dbReference type="Proteomes" id="UP000039865">
    <property type="component" value="Unassembled WGS sequence"/>
</dbReference>
<evidence type="ECO:0000313" key="3">
    <source>
        <dbReference type="Proteomes" id="UP000039865"/>
    </source>
</evidence>
<name>A0A078A893_STYLE</name>
<evidence type="ECO:0000313" key="2">
    <source>
        <dbReference type="EMBL" id="CDW77797.1"/>
    </source>
</evidence>
<reference evidence="2 3" key="1">
    <citation type="submission" date="2014-06" db="EMBL/GenBank/DDBJ databases">
        <authorList>
            <person name="Swart Estienne"/>
        </authorList>
    </citation>
    <scope>NUCLEOTIDE SEQUENCE [LARGE SCALE GENOMIC DNA]</scope>
    <source>
        <strain evidence="2 3">130c</strain>
    </source>
</reference>
<gene>
    <name evidence="2" type="primary">Contig18030.g19163</name>
    <name evidence="2" type="ORF">STYLEM_6763</name>
</gene>
<dbReference type="AlphaFoldDB" id="A0A078A893"/>
<feature type="compositionally biased region" description="Polar residues" evidence="1">
    <location>
        <begin position="62"/>
        <end position="79"/>
    </location>
</feature>
<evidence type="ECO:0000256" key="1">
    <source>
        <dbReference type="SAM" id="MobiDB-lite"/>
    </source>
</evidence>
<feature type="region of interest" description="Disordered" evidence="1">
    <location>
        <begin position="50"/>
        <end position="90"/>
    </location>
</feature>
<accession>A0A078A893</accession>
<dbReference type="EMBL" id="CCKQ01006486">
    <property type="protein sequence ID" value="CDW77797.1"/>
    <property type="molecule type" value="Genomic_DNA"/>
</dbReference>
<sequence length="509" mass="60317">MSNNFRSFVKDMVGYLYIQILTRAFLLQETDFPSIDKFKKDYVRQMNQRYVNESKKDRQRNQLRQNQSDISFNNQNSSFVDDGKKQEKQSQLPFQQQIHRFFQELIEKNERQKKMIKEREEQKNQITLTQQRELDKRIIIKAQQKLKNYELRHSLKLPSIYNQQTQSSKDDYQNNTFINQTQVETQISPLSNRNNAIFKTAEFQNNKKLNKDVIQLTMRPRNFKRPRMLVNQSVFQMNSADGGLSPSNQRNMKTSPNGAQRYSIYIKRNMANSNQEKSLLDLSVKEVLKLIQNYLLQVIQEIDVSLRTGHPVKFKDFGLQNSAIVQLLDLEKKEIKAKKKDFMKDIDISKRFLERRVVEKNKQDQIFDRLDRSLSIDKTTTIDRSIQKMPVSSNIHLTKLQTQMIREAKEDLMFPTEIDHDQVIIEKDEDYYDSNFISINKEDINHSEEDYQLQPLIKKLIQSTKRKGEFQNIEERILYNYQNGIGIHNIHTKTGKKIPPSVILNKGFA</sequence>
<dbReference type="InParanoid" id="A0A078A893"/>
<proteinExistence type="predicted"/>
<organism evidence="2 3">
    <name type="scientific">Stylonychia lemnae</name>
    <name type="common">Ciliate</name>
    <dbReference type="NCBI Taxonomy" id="5949"/>
    <lineage>
        <taxon>Eukaryota</taxon>
        <taxon>Sar</taxon>
        <taxon>Alveolata</taxon>
        <taxon>Ciliophora</taxon>
        <taxon>Intramacronucleata</taxon>
        <taxon>Spirotrichea</taxon>
        <taxon>Stichotrichia</taxon>
        <taxon>Sporadotrichida</taxon>
        <taxon>Oxytrichidae</taxon>
        <taxon>Stylonychinae</taxon>
        <taxon>Stylonychia</taxon>
    </lineage>
</organism>
<keyword evidence="3" id="KW-1185">Reference proteome</keyword>